<reference evidence="3 4" key="1">
    <citation type="journal article" date="2019" name="Int. J. Syst. Evol. Microbiol.">
        <title>The Global Catalogue of Microorganisms (GCM) 10K type strain sequencing project: providing services to taxonomists for standard genome sequencing and annotation.</title>
        <authorList>
            <consortium name="The Broad Institute Genomics Platform"/>
            <consortium name="The Broad Institute Genome Sequencing Center for Infectious Disease"/>
            <person name="Wu L."/>
            <person name="Ma J."/>
        </authorList>
    </citation>
    <scope>NUCLEOTIDE SEQUENCE [LARGE SCALE GENOMIC DNA]</scope>
    <source>
        <strain evidence="3 4">JCM 13008</strain>
    </source>
</reference>
<dbReference type="InterPro" id="IPR044049">
    <property type="entry name" value="EccD_transm"/>
</dbReference>
<dbReference type="Pfam" id="PF19053">
    <property type="entry name" value="EccD"/>
    <property type="match status" value="1"/>
</dbReference>
<dbReference type="Proteomes" id="UP001501581">
    <property type="component" value="Unassembled WGS sequence"/>
</dbReference>
<feature type="transmembrane region" description="Helical" evidence="1">
    <location>
        <begin position="134"/>
        <end position="151"/>
    </location>
</feature>
<feature type="transmembrane region" description="Helical" evidence="1">
    <location>
        <begin position="12"/>
        <end position="29"/>
    </location>
</feature>
<feature type="transmembrane region" description="Helical" evidence="1">
    <location>
        <begin position="35"/>
        <end position="56"/>
    </location>
</feature>
<keyword evidence="1" id="KW-1133">Transmembrane helix</keyword>
<dbReference type="EMBL" id="BAAALG010000008">
    <property type="protein sequence ID" value="GAA1102636.1"/>
    <property type="molecule type" value="Genomic_DNA"/>
</dbReference>
<keyword evidence="4" id="KW-1185">Reference proteome</keyword>
<accession>A0ABN1TU58</accession>
<evidence type="ECO:0000256" key="1">
    <source>
        <dbReference type="SAM" id="Phobius"/>
    </source>
</evidence>
<sequence>MDTGRREVAEVWMAAGVLCFGLTALTTLTDADPAAHWALLLLLTLLACRFVPMLAVDVPDQYLIDLERLAITAWSARDVRSGKRRRTVIAPRMVEDLLETGAVVVTTACLLLAGVVAVAAPALLGTATLSVDEIGAEALVLFVGGGLLLAARNLRHRVARAALRVAGTYCWAVLAWHLLVDASSQQRWWWVALATALALVVVAAAVATGRGWRSVRWARRAELGEVLCGAFAIAALVVASGAFRVLWEMQT</sequence>
<keyword evidence="1" id="KW-0472">Membrane</keyword>
<organism evidence="3 4">
    <name type="scientific">Nocardioides dubius</name>
    <dbReference type="NCBI Taxonomy" id="317019"/>
    <lineage>
        <taxon>Bacteria</taxon>
        <taxon>Bacillati</taxon>
        <taxon>Actinomycetota</taxon>
        <taxon>Actinomycetes</taxon>
        <taxon>Propionibacteriales</taxon>
        <taxon>Nocardioidaceae</taxon>
        <taxon>Nocardioides</taxon>
    </lineage>
</organism>
<protein>
    <recommendedName>
        <fullName evidence="2">EccD-like transmembrane domain-containing protein</fullName>
    </recommendedName>
</protein>
<name>A0ABN1TU58_9ACTN</name>
<feature type="transmembrane region" description="Helical" evidence="1">
    <location>
        <begin position="188"/>
        <end position="206"/>
    </location>
</feature>
<proteinExistence type="predicted"/>
<feature type="domain" description="EccD-like transmembrane" evidence="2">
    <location>
        <begin position="13"/>
        <end position="245"/>
    </location>
</feature>
<gene>
    <name evidence="3" type="ORF">GCM10009668_21550</name>
</gene>
<evidence type="ECO:0000259" key="2">
    <source>
        <dbReference type="Pfam" id="PF19053"/>
    </source>
</evidence>
<feature type="transmembrane region" description="Helical" evidence="1">
    <location>
        <begin position="163"/>
        <end position="182"/>
    </location>
</feature>
<feature type="transmembrane region" description="Helical" evidence="1">
    <location>
        <begin position="102"/>
        <end position="122"/>
    </location>
</feature>
<comment type="caution">
    <text evidence="3">The sequence shown here is derived from an EMBL/GenBank/DDBJ whole genome shotgun (WGS) entry which is preliminary data.</text>
</comment>
<evidence type="ECO:0000313" key="3">
    <source>
        <dbReference type="EMBL" id="GAA1102636.1"/>
    </source>
</evidence>
<feature type="transmembrane region" description="Helical" evidence="1">
    <location>
        <begin position="226"/>
        <end position="247"/>
    </location>
</feature>
<evidence type="ECO:0000313" key="4">
    <source>
        <dbReference type="Proteomes" id="UP001501581"/>
    </source>
</evidence>
<keyword evidence="1" id="KW-0812">Transmembrane</keyword>